<evidence type="ECO:0000313" key="3">
    <source>
        <dbReference type="EMBL" id="MFI6499473.1"/>
    </source>
</evidence>
<gene>
    <name evidence="3" type="ORF">ACIBG2_18950</name>
</gene>
<accession>A0ABW7YW15</accession>
<dbReference type="InterPro" id="IPR002397">
    <property type="entry name" value="Cyt_P450_B"/>
</dbReference>
<reference evidence="3 4" key="1">
    <citation type="submission" date="2024-10" db="EMBL/GenBank/DDBJ databases">
        <title>The Natural Products Discovery Center: Release of the First 8490 Sequenced Strains for Exploring Actinobacteria Biosynthetic Diversity.</title>
        <authorList>
            <person name="Kalkreuter E."/>
            <person name="Kautsar S.A."/>
            <person name="Yang D."/>
            <person name="Bader C.D."/>
            <person name="Teijaro C.N."/>
            <person name="Fluegel L."/>
            <person name="Davis C.M."/>
            <person name="Simpson J.R."/>
            <person name="Lauterbach L."/>
            <person name="Steele A.D."/>
            <person name="Gui C."/>
            <person name="Meng S."/>
            <person name="Li G."/>
            <person name="Viehrig K."/>
            <person name="Ye F."/>
            <person name="Su P."/>
            <person name="Kiefer A.F."/>
            <person name="Nichols A."/>
            <person name="Cepeda A.J."/>
            <person name="Yan W."/>
            <person name="Fan B."/>
            <person name="Jiang Y."/>
            <person name="Adhikari A."/>
            <person name="Zheng C.-J."/>
            <person name="Schuster L."/>
            <person name="Cowan T.M."/>
            <person name="Smanski M.J."/>
            <person name="Chevrette M.G."/>
            <person name="De Carvalho L.P.S."/>
            <person name="Shen B."/>
        </authorList>
    </citation>
    <scope>NUCLEOTIDE SEQUENCE [LARGE SCALE GENOMIC DNA]</scope>
    <source>
        <strain evidence="3 4">NPDC050545</strain>
    </source>
</reference>
<feature type="region of interest" description="Disordered" evidence="2">
    <location>
        <begin position="92"/>
        <end position="120"/>
    </location>
</feature>
<dbReference type="EMBL" id="JBITGY010000005">
    <property type="protein sequence ID" value="MFI6499473.1"/>
    <property type="molecule type" value="Genomic_DNA"/>
</dbReference>
<dbReference type="PANTHER" id="PTHR46696">
    <property type="entry name" value="P450, PUTATIVE (EUROFUNG)-RELATED"/>
    <property type="match status" value="1"/>
</dbReference>
<proteinExistence type="inferred from homology"/>
<comment type="caution">
    <text evidence="3">The sequence shown here is derived from an EMBL/GenBank/DDBJ whole genome shotgun (WGS) entry which is preliminary data.</text>
</comment>
<keyword evidence="4" id="KW-1185">Reference proteome</keyword>
<evidence type="ECO:0000256" key="1">
    <source>
        <dbReference type="ARBA" id="ARBA00010617"/>
    </source>
</evidence>
<name>A0ABW7YW15_9ACTN</name>
<organism evidence="3 4">
    <name type="scientific">Nonomuraea typhae</name>
    <dbReference type="NCBI Taxonomy" id="2603600"/>
    <lineage>
        <taxon>Bacteria</taxon>
        <taxon>Bacillati</taxon>
        <taxon>Actinomycetota</taxon>
        <taxon>Actinomycetes</taxon>
        <taxon>Streptosporangiales</taxon>
        <taxon>Streptosporangiaceae</taxon>
        <taxon>Nonomuraea</taxon>
    </lineage>
</organism>
<dbReference type="Proteomes" id="UP001612741">
    <property type="component" value="Unassembled WGS sequence"/>
</dbReference>
<dbReference type="InterPro" id="IPR036396">
    <property type="entry name" value="Cyt_P450_sf"/>
</dbReference>
<evidence type="ECO:0000256" key="2">
    <source>
        <dbReference type="SAM" id="MobiDB-lite"/>
    </source>
</evidence>
<dbReference type="Gene3D" id="1.10.630.10">
    <property type="entry name" value="Cytochrome P450"/>
    <property type="match status" value="1"/>
</dbReference>
<evidence type="ECO:0000313" key="4">
    <source>
        <dbReference type="Proteomes" id="UP001612741"/>
    </source>
</evidence>
<dbReference type="SUPFAM" id="SSF48264">
    <property type="entry name" value="Cytochrome P450"/>
    <property type="match status" value="1"/>
</dbReference>
<sequence>MTSTPTDAQQPSLSATAGQPSLTPAVDPFIATTRGLDDPHPARASLRAAGPIVQVPAPAGGHVWIVTDDVLARHVLVHPGIVKDPACAPAGWDPRAAGLEPTAAEQPSLTTTDGPGHTRLRQAHSPLFTARRMAAFTGRVTALARDLLARAAASGDPVDLAADFTTRYPLSVVCDVLGVPLERVDEAISACRRMYSDDPEQVGQAMAAFADLAAAALENGRDGLAAQLLDNLREDARPHIHYLLFTLIYAGQLTTDPSLGFLLARALDRPTPPSALDDLVRDTLRRHSPAPFTLWRFAAEDLDLAGVRLAARSPILIDIQGINTDPERSIGADLVFGAGPHYCTGAHLAQLELRILVEVLQEEYPDARLAVPYSELRQTDFGGIQGSRITSLPVRLHG</sequence>
<protein>
    <submittedName>
        <fullName evidence="3">Cytochrome P450</fullName>
    </submittedName>
</protein>
<dbReference type="PRINTS" id="PR00359">
    <property type="entry name" value="BP450"/>
</dbReference>
<dbReference type="PANTHER" id="PTHR46696:SF1">
    <property type="entry name" value="CYTOCHROME P450 YJIB-RELATED"/>
    <property type="match status" value="1"/>
</dbReference>
<dbReference type="RefSeq" id="WP_397082799.1">
    <property type="nucleotide sequence ID" value="NZ_JBITGY010000005.1"/>
</dbReference>
<comment type="similarity">
    <text evidence="1">Belongs to the cytochrome P450 family.</text>
</comment>
<feature type="region of interest" description="Disordered" evidence="2">
    <location>
        <begin position="1"/>
        <end position="26"/>
    </location>
</feature>
<feature type="compositionally biased region" description="Polar residues" evidence="2">
    <location>
        <begin position="1"/>
        <end position="22"/>
    </location>
</feature>